<evidence type="ECO:0000313" key="4">
    <source>
        <dbReference type="Proteomes" id="UP000681131"/>
    </source>
</evidence>
<dbReference type="OrthoDB" id="9800373at2"/>
<name>A0A2Z4XX08_9GAMM</name>
<dbReference type="PANTHER" id="PTHR21192:SF2">
    <property type="entry name" value="NADH DEHYDROGENASE [UBIQUINONE] 1 ALPHA SUBCOMPLEX ASSEMBLY FACTOR 3"/>
    <property type="match status" value="1"/>
</dbReference>
<reference evidence="2 4" key="2">
    <citation type="submission" date="2019-08" db="EMBL/GenBank/DDBJ databases">
        <title>Complete genome sequences of Francisella adeliensis (FSC1325 and FSC1326).</title>
        <authorList>
            <person name="Ohrman C."/>
            <person name="Uneklint I."/>
            <person name="Vallesi A."/>
            <person name="Karlsson L."/>
            <person name="Sjodin A."/>
        </authorList>
    </citation>
    <scope>NUCLEOTIDE SEQUENCE [LARGE SCALE GENOMIC DNA]</scope>
    <source>
        <strain evidence="2 4">FSC1325</strain>
    </source>
</reference>
<evidence type="ECO:0000313" key="1">
    <source>
        <dbReference type="EMBL" id="AXA33138.1"/>
    </source>
</evidence>
<dbReference type="Proteomes" id="UP000251120">
    <property type="component" value="Chromosome"/>
</dbReference>
<dbReference type="InterPro" id="IPR007523">
    <property type="entry name" value="NDUFAF3/AAMDC"/>
</dbReference>
<gene>
    <name evidence="1" type="ORF">CDH04_01310</name>
    <name evidence="2" type="ORF">FZC43_01310</name>
</gene>
<dbReference type="SUPFAM" id="SSF64076">
    <property type="entry name" value="MTH938-like"/>
    <property type="match status" value="1"/>
</dbReference>
<dbReference type="Proteomes" id="UP000681131">
    <property type="component" value="Chromosome"/>
</dbReference>
<keyword evidence="4" id="KW-1185">Reference proteome</keyword>
<accession>A0A2Z4XX08</accession>
<protein>
    <recommendedName>
        <fullName evidence="5">13 kDa major membrane protein</fullName>
    </recommendedName>
</protein>
<proteinExistence type="predicted"/>
<reference evidence="1 3" key="1">
    <citation type="submission" date="2017-06" db="EMBL/GenBank/DDBJ databases">
        <title>Complete genome of Francisella adeliensis.</title>
        <authorList>
            <person name="Vallesi A."/>
            <person name="Sjodin A."/>
        </authorList>
    </citation>
    <scope>NUCLEOTIDE SEQUENCE [LARGE SCALE GENOMIC DNA]</scope>
    <source>
        <strain evidence="1 3">FDC440</strain>
    </source>
</reference>
<dbReference type="InterPro" id="IPR036748">
    <property type="entry name" value="MTH938-like_sf"/>
</dbReference>
<dbReference type="EMBL" id="CP021781">
    <property type="protein sequence ID" value="AXA33138.1"/>
    <property type="molecule type" value="Genomic_DNA"/>
</dbReference>
<dbReference type="PANTHER" id="PTHR21192">
    <property type="entry name" value="NUCLEAR PROTEIN E3-3"/>
    <property type="match status" value="1"/>
</dbReference>
<dbReference type="Pfam" id="PF04430">
    <property type="entry name" value="DUF498"/>
    <property type="match status" value="1"/>
</dbReference>
<dbReference type="EMBL" id="CP043424">
    <property type="protein sequence ID" value="QIW11367.1"/>
    <property type="molecule type" value="Genomic_DNA"/>
</dbReference>
<evidence type="ECO:0000313" key="2">
    <source>
        <dbReference type="EMBL" id="QIW11367.1"/>
    </source>
</evidence>
<sequence>MMSLQEERNDAELYFIEYKPGNIKLNVGSYSQAVIVSLQKVVKYDNNIIKLNDINSDHLDILLKDSPEVILIGTGSKQELPIIDIIAKLANAGKSVDFMASEKACKTYNLLVNEGRNVGCIII</sequence>
<dbReference type="AlphaFoldDB" id="A0A2Z4XX08"/>
<organism evidence="1 3">
    <name type="scientific">Francisella adeliensis</name>
    <dbReference type="NCBI Taxonomy" id="2007306"/>
    <lineage>
        <taxon>Bacteria</taxon>
        <taxon>Pseudomonadati</taxon>
        <taxon>Pseudomonadota</taxon>
        <taxon>Gammaproteobacteria</taxon>
        <taxon>Thiotrichales</taxon>
        <taxon>Francisellaceae</taxon>
        <taxon>Francisella</taxon>
    </lineage>
</organism>
<evidence type="ECO:0008006" key="5">
    <source>
        <dbReference type="Google" id="ProtNLM"/>
    </source>
</evidence>
<dbReference type="KEGG" id="fad:CDH04_01310"/>
<evidence type="ECO:0000313" key="3">
    <source>
        <dbReference type="Proteomes" id="UP000251120"/>
    </source>
</evidence>
<dbReference type="RefSeq" id="WP_112869312.1">
    <property type="nucleotide sequence ID" value="NZ_CP021781.1"/>
</dbReference>
<dbReference type="Gene3D" id="3.40.1230.10">
    <property type="entry name" value="MTH938-like"/>
    <property type="match status" value="1"/>
</dbReference>
<dbReference type="CDD" id="cd00248">
    <property type="entry name" value="Mth938-like"/>
    <property type="match status" value="1"/>
</dbReference>